<evidence type="ECO:0000313" key="2">
    <source>
        <dbReference type="EMBL" id="GAA0151492.1"/>
    </source>
</evidence>
<dbReference type="EMBL" id="BAABME010001796">
    <property type="protein sequence ID" value="GAA0151492.1"/>
    <property type="molecule type" value="Genomic_DNA"/>
</dbReference>
<comment type="caution">
    <text evidence="2">The sequence shown here is derived from an EMBL/GenBank/DDBJ whole genome shotgun (WGS) entry which is preliminary data.</text>
</comment>
<organism evidence="2 3">
    <name type="scientific">Lithospermum erythrorhizon</name>
    <name type="common">Purple gromwell</name>
    <name type="synonym">Lithospermum officinale var. erythrorhizon</name>
    <dbReference type="NCBI Taxonomy" id="34254"/>
    <lineage>
        <taxon>Eukaryota</taxon>
        <taxon>Viridiplantae</taxon>
        <taxon>Streptophyta</taxon>
        <taxon>Embryophyta</taxon>
        <taxon>Tracheophyta</taxon>
        <taxon>Spermatophyta</taxon>
        <taxon>Magnoliopsida</taxon>
        <taxon>eudicotyledons</taxon>
        <taxon>Gunneridae</taxon>
        <taxon>Pentapetalae</taxon>
        <taxon>asterids</taxon>
        <taxon>lamiids</taxon>
        <taxon>Boraginales</taxon>
        <taxon>Boraginaceae</taxon>
        <taxon>Boraginoideae</taxon>
        <taxon>Lithospermeae</taxon>
        <taxon>Lithospermum</taxon>
    </lineage>
</organism>
<keyword evidence="3" id="KW-1185">Reference proteome</keyword>
<evidence type="ECO:0000256" key="1">
    <source>
        <dbReference type="SAM" id="MobiDB-lite"/>
    </source>
</evidence>
<dbReference type="AlphaFoldDB" id="A0AAV3PIC9"/>
<name>A0AAV3PIC9_LITER</name>
<proteinExistence type="predicted"/>
<feature type="compositionally biased region" description="Basic and acidic residues" evidence="1">
    <location>
        <begin position="89"/>
        <end position="102"/>
    </location>
</feature>
<reference evidence="2 3" key="1">
    <citation type="submission" date="2024-01" db="EMBL/GenBank/DDBJ databases">
        <title>The complete chloroplast genome sequence of Lithospermum erythrorhizon: insights into the phylogenetic relationship among Boraginaceae species and the maternal lineages of purple gromwells.</title>
        <authorList>
            <person name="Okada T."/>
            <person name="Watanabe K."/>
        </authorList>
    </citation>
    <scope>NUCLEOTIDE SEQUENCE [LARGE SCALE GENOMIC DNA]</scope>
</reference>
<protein>
    <submittedName>
        <fullName evidence="2">Uncharacterized protein</fullName>
    </submittedName>
</protein>
<feature type="compositionally biased region" description="Acidic residues" evidence="1">
    <location>
        <begin position="258"/>
        <end position="267"/>
    </location>
</feature>
<feature type="region of interest" description="Disordered" evidence="1">
    <location>
        <begin position="229"/>
        <end position="267"/>
    </location>
</feature>
<feature type="region of interest" description="Disordered" evidence="1">
    <location>
        <begin position="1"/>
        <end position="102"/>
    </location>
</feature>
<accession>A0AAV3PIC9</accession>
<evidence type="ECO:0000313" key="3">
    <source>
        <dbReference type="Proteomes" id="UP001454036"/>
    </source>
</evidence>
<feature type="compositionally biased region" description="Basic and acidic residues" evidence="1">
    <location>
        <begin position="1"/>
        <end position="28"/>
    </location>
</feature>
<dbReference type="Proteomes" id="UP001454036">
    <property type="component" value="Unassembled WGS sequence"/>
</dbReference>
<gene>
    <name evidence="2" type="ORF">LIER_10201</name>
</gene>
<sequence length="267" mass="28788">MLKSLKDLSEAKEAEKDEVIVDEHDSGVREQSQSELNNAIGEESTQRSPIADNAGKNLNPGSDSLERVGSTEILLNSGEGAENVVTPRRKGDVHVEESRPEEINEYPASPMFHKVKLRGHVFKFNSTLINKHYGFRDEGATTATLKLGDIIEELNGKLAYNSASNYCKEEDGLGENAKPLTISDKLMKGKDVIDVEFNAVDQPEPVPEIEAAELKAKIDALKSRVPPAVNASAMNPEPVATTSANPPVDAEADGPGATDDETSTSHV</sequence>